<keyword evidence="2" id="KW-1185">Reference proteome</keyword>
<sequence length="59" mass="6884">MQAADCRLSRFHYKPPAPAGRYRLSGCRRERHVQFHPLCLMSSVSVDIGFFCRLSFSMY</sequence>
<gene>
    <name evidence="1" type="ORF">AALO17_20980</name>
</gene>
<dbReference type="STRING" id="1702221.AALO17_20980"/>
<dbReference type="KEGG" id="fro:AALO17_20980"/>
<evidence type="ECO:0000313" key="1">
    <source>
        <dbReference type="EMBL" id="AMK55232.1"/>
    </source>
</evidence>
<dbReference type="Proteomes" id="UP000069771">
    <property type="component" value="Chromosome"/>
</dbReference>
<dbReference type="AlphaFoldDB" id="A0A140DX55"/>
<reference evidence="1 2" key="1">
    <citation type="journal article" date="2016" name="Gut Pathog.">
        <title>Whole genome sequencing of "Faecalibaculum rodentium" ALO17, isolated from C57BL/6J laboratory mouse feces.</title>
        <authorList>
            <person name="Lim S."/>
            <person name="Chang D.H."/>
            <person name="Ahn S."/>
            <person name="Kim B.C."/>
        </authorList>
    </citation>
    <scope>NUCLEOTIDE SEQUENCE [LARGE SCALE GENOMIC DNA]</scope>
    <source>
        <strain evidence="1 2">Alo17</strain>
    </source>
</reference>
<protein>
    <submittedName>
        <fullName evidence="1">Uncharacterized protein</fullName>
    </submittedName>
</protein>
<organism evidence="1 2">
    <name type="scientific">Faecalibaculum rodentium</name>
    <dbReference type="NCBI Taxonomy" id="1702221"/>
    <lineage>
        <taxon>Bacteria</taxon>
        <taxon>Bacillati</taxon>
        <taxon>Bacillota</taxon>
        <taxon>Erysipelotrichia</taxon>
        <taxon>Erysipelotrichales</taxon>
        <taxon>Erysipelotrichaceae</taxon>
        <taxon>Faecalibaculum</taxon>
    </lineage>
</organism>
<evidence type="ECO:0000313" key="2">
    <source>
        <dbReference type="Proteomes" id="UP000069771"/>
    </source>
</evidence>
<proteinExistence type="predicted"/>
<name>A0A140DX55_9FIRM</name>
<accession>A0A140DX55</accession>
<dbReference type="EMBL" id="CP011391">
    <property type="protein sequence ID" value="AMK55232.1"/>
    <property type="molecule type" value="Genomic_DNA"/>
</dbReference>